<evidence type="ECO:0000313" key="1">
    <source>
        <dbReference type="EMBL" id="RAP70997.1"/>
    </source>
</evidence>
<evidence type="ECO:0000313" key="2">
    <source>
        <dbReference type="Proteomes" id="UP000244334"/>
    </source>
</evidence>
<comment type="caution">
    <text evidence="1">The sequence shown here is derived from an EMBL/GenBank/DDBJ whole genome shotgun (WGS) entry which is preliminary data.</text>
</comment>
<dbReference type="AlphaFoldDB" id="A0A328TK48"/>
<dbReference type="EMBL" id="LJAM02000218">
    <property type="protein sequence ID" value="RAP70997.1"/>
    <property type="molecule type" value="Genomic_DNA"/>
</dbReference>
<keyword evidence="2" id="KW-1185">Reference proteome</keyword>
<reference evidence="1" key="1">
    <citation type="submission" date="2018-04" db="EMBL/GenBank/DDBJ databases">
        <title>Genomes of the Obligate Erwinia dacicola and Facultative Enterobacter sp. OLF Endosymbionts of the Olive Fruit fly, Bactrocera oleae.</title>
        <authorList>
            <person name="Estes A.M."/>
            <person name="Hearn D.J."/>
            <person name="Agarwal S."/>
            <person name="Pierson E.A."/>
            <person name="Dunning-Hotopp J.C."/>
        </authorList>
    </citation>
    <scope>NUCLEOTIDE SEQUENCE [LARGE SCALE GENOMIC DNA]</scope>
    <source>
        <strain evidence="1">Oroville</strain>
    </source>
</reference>
<organism evidence="1 2">
    <name type="scientific">Candidatus Erwinia dacicola</name>
    <dbReference type="NCBI Taxonomy" id="252393"/>
    <lineage>
        <taxon>Bacteria</taxon>
        <taxon>Pseudomonadati</taxon>
        <taxon>Pseudomonadota</taxon>
        <taxon>Gammaproteobacteria</taxon>
        <taxon>Enterobacterales</taxon>
        <taxon>Erwiniaceae</taxon>
        <taxon>Erwinia</taxon>
    </lineage>
</organism>
<gene>
    <name evidence="1" type="ORF">ACZ87_02197</name>
</gene>
<sequence>MGLLKSIRCHVTMDKDARTTMSSASDKPKKPHGFREPFFMLAFH</sequence>
<dbReference type="Proteomes" id="UP000244334">
    <property type="component" value="Unassembled WGS sequence"/>
</dbReference>
<name>A0A328TK48_9GAMM</name>
<accession>A0A328TK48</accession>
<protein>
    <submittedName>
        <fullName evidence="1">Uncharacterized protein</fullName>
    </submittedName>
</protein>
<proteinExistence type="predicted"/>